<name>A0A7I4Z7S4_HAECO</name>
<dbReference type="OrthoDB" id="10040378at2759"/>
<comment type="cofactor">
    <cofactor evidence="13">
        <name>Mn(2+)</name>
        <dbReference type="ChEBI" id="CHEBI:29035"/>
    </cofactor>
    <cofactor evidence="13">
        <name>Co(2+)</name>
        <dbReference type="ChEBI" id="CHEBI:48828"/>
    </cofactor>
    <text evidence="13">Divalent metal cations. Mn(2+) or Co(2+).</text>
</comment>
<protein>
    <recommendedName>
        <fullName evidence="13">Metalloprotease TIKI homolog</fullName>
        <ecNumber evidence="13">3.4.-.-</ecNumber>
    </recommendedName>
</protein>
<sequence length="418" mass="49199">MKYLQLVVLPVLIVLSNRQSECDSKAKRSTFLWSVRSPDRTSRGFLFGTIHVPYTEVWDKVSDRVREAFSYSDTVLLEIDLRNDDTVKRLIKCKNLKRKQTAASYLHPKLHQRIKDFMENFRRTLLRCVQKQDQHRPDSYKMAEDLYENIAGNWDRKRPEWLLFALYQLCENFLDRPTTPMLDVFLANKAYEEDKQIHAIETAHEQCNPVASLTQEEIIFAINYTVHYLEYLHHTKKLFQTDNQRSLSTLVKDYRCGNLDDRYFERNEYAVNGFHMSEVEKLRAEKIQRHLREDIIAKRNERMAHRLHRLLSTNPHITIFSAIGTGHFFGNGSILHHLHNMGYIIQSVKEDDIIDPPRNYGKTITFNSLWLRDHPSVSNVTIEVIEVNSSSISLSSLLLLLLSMFYLKDIRLFGDSLY</sequence>
<feature type="signal peptide" evidence="14">
    <location>
        <begin position="1"/>
        <end position="22"/>
    </location>
</feature>
<dbReference type="InterPro" id="IPR040230">
    <property type="entry name" value="TIKI1/2-like"/>
</dbReference>
<dbReference type="InterPro" id="IPR002816">
    <property type="entry name" value="TraB/PrgY/GumN_fam"/>
</dbReference>
<evidence type="ECO:0000256" key="1">
    <source>
        <dbReference type="ARBA" id="ARBA00001941"/>
    </source>
</evidence>
<evidence type="ECO:0000256" key="13">
    <source>
        <dbReference type="RuleBase" id="RU369069"/>
    </source>
</evidence>
<dbReference type="OMA" id="WHKKQYK"/>
<dbReference type="GO" id="GO:0046872">
    <property type="term" value="F:metal ion binding"/>
    <property type="evidence" value="ECO:0007669"/>
    <property type="project" value="UniProtKB-UniRule"/>
</dbReference>
<dbReference type="GO" id="GO:0005886">
    <property type="term" value="C:plasma membrane"/>
    <property type="evidence" value="ECO:0007669"/>
    <property type="project" value="UniProtKB-SubCell"/>
</dbReference>
<feature type="chain" id="PRO_5029802293" description="Metalloprotease TIKI homolog" evidence="14">
    <location>
        <begin position="23"/>
        <end position="418"/>
    </location>
</feature>
<evidence type="ECO:0000256" key="10">
    <source>
        <dbReference type="ARBA" id="ARBA00023049"/>
    </source>
</evidence>
<organism evidence="15 16">
    <name type="scientific">Haemonchus contortus</name>
    <name type="common">Barber pole worm</name>
    <dbReference type="NCBI Taxonomy" id="6289"/>
    <lineage>
        <taxon>Eukaryota</taxon>
        <taxon>Metazoa</taxon>
        <taxon>Ecdysozoa</taxon>
        <taxon>Nematoda</taxon>
        <taxon>Chromadorea</taxon>
        <taxon>Rhabditida</taxon>
        <taxon>Rhabditina</taxon>
        <taxon>Rhabditomorpha</taxon>
        <taxon>Strongyloidea</taxon>
        <taxon>Trichostrongylidae</taxon>
        <taxon>Haemonchus</taxon>
    </lineage>
</organism>
<dbReference type="GO" id="GO:0006508">
    <property type="term" value="P:proteolysis"/>
    <property type="evidence" value="ECO:0007669"/>
    <property type="project" value="UniProtKB-KW"/>
</dbReference>
<evidence type="ECO:0000256" key="3">
    <source>
        <dbReference type="ARBA" id="ARBA00008261"/>
    </source>
</evidence>
<keyword evidence="13" id="KW-1003">Cell membrane</keyword>
<dbReference type="CDD" id="cd14789">
    <property type="entry name" value="Tiki"/>
    <property type="match status" value="1"/>
</dbReference>
<proteinExistence type="inferred from homology"/>
<keyword evidence="10 13" id="KW-0482">Metalloprotease</keyword>
<dbReference type="EC" id="3.4.-.-" evidence="13"/>
<keyword evidence="6 13" id="KW-0479">Metal-binding</keyword>
<evidence type="ECO:0000256" key="7">
    <source>
        <dbReference type="ARBA" id="ARBA00022729"/>
    </source>
</evidence>
<keyword evidence="9" id="KW-1133">Transmembrane helix</keyword>
<keyword evidence="8 13" id="KW-0378">Hydrolase</keyword>
<dbReference type="GO" id="GO:0030178">
    <property type="term" value="P:negative regulation of Wnt signaling pathway"/>
    <property type="evidence" value="ECO:0007669"/>
    <property type="project" value="UniProtKB-UniRule"/>
</dbReference>
<keyword evidence="15" id="KW-1185">Reference proteome</keyword>
<keyword evidence="7 13" id="KW-0732">Signal</keyword>
<evidence type="ECO:0000256" key="14">
    <source>
        <dbReference type="SAM" id="SignalP"/>
    </source>
</evidence>
<dbReference type="PANTHER" id="PTHR31120">
    <property type="entry name" value="METALLOPROTEASE TIKI"/>
    <property type="match status" value="1"/>
</dbReference>
<comment type="similarity">
    <text evidence="3 13">Belongs to the TIKI family.</text>
</comment>
<evidence type="ECO:0000256" key="5">
    <source>
        <dbReference type="ARBA" id="ARBA00022692"/>
    </source>
</evidence>
<evidence type="ECO:0000313" key="16">
    <source>
        <dbReference type="WBParaSite" id="HCON_00187670-00001"/>
    </source>
</evidence>
<evidence type="ECO:0000256" key="11">
    <source>
        <dbReference type="ARBA" id="ARBA00023136"/>
    </source>
</evidence>
<comment type="cofactor">
    <cofactor evidence="1">
        <name>Co(2+)</name>
        <dbReference type="ChEBI" id="CHEBI:48828"/>
    </cofactor>
</comment>
<dbReference type="WBParaSite" id="HCON_00187670-00001">
    <property type="protein sequence ID" value="HCON_00187670-00001"/>
    <property type="gene ID" value="HCON_00187670"/>
</dbReference>
<comment type="function">
    <text evidence="13">Metalloprotease that acts as a negative regulator of the Wnt signaling pathway.</text>
</comment>
<dbReference type="GO" id="GO:0016055">
    <property type="term" value="P:Wnt signaling pathway"/>
    <property type="evidence" value="ECO:0007669"/>
    <property type="project" value="UniProtKB-KW"/>
</dbReference>
<dbReference type="Proteomes" id="UP000025227">
    <property type="component" value="Unplaced"/>
</dbReference>
<evidence type="ECO:0000256" key="9">
    <source>
        <dbReference type="ARBA" id="ARBA00022989"/>
    </source>
</evidence>
<keyword evidence="5" id="KW-0812">Transmembrane</keyword>
<evidence type="ECO:0000313" key="15">
    <source>
        <dbReference type="Proteomes" id="UP000025227"/>
    </source>
</evidence>
<comment type="subcellular location">
    <subcellularLocation>
        <location evidence="13">Cell membrane</location>
        <topology evidence="13">Single-pass type I membrane protein</topology>
    </subcellularLocation>
    <subcellularLocation>
        <location evidence="2">Membrane</location>
        <topology evidence="2">Single-pass type I membrane protein</topology>
    </subcellularLocation>
</comment>
<evidence type="ECO:0000256" key="6">
    <source>
        <dbReference type="ARBA" id="ARBA00022723"/>
    </source>
</evidence>
<evidence type="ECO:0000256" key="8">
    <source>
        <dbReference type="ARBA" id="ARBA00022801"/>
    </source>
</evidence>
<evidence type="ECO:0000256" key="2">
    <source>
        <dbReference type="ARBA" id="ARBA00004479"/>
    </source>
</evidence>
<dbReference type="Pfam" id="PF01963">
    <property type="entry name" value="TraB_PrgY_gumN"/>
    <property type="match status" value="1"/>
</dbReference>
<dbReference type="GO" id="GO:0004222">
    <property type="term" value="F:metalloendopeptidase activity"/>
    <property type="evidence" value="ECO:0007669"/>
    <property type="project" value="UniProtKB-UniRule"/>
</dbReference>
<evidence type="ECO:0000256" key="4">
    <source>
        <dbReference type="ARBA" id="ARBA00022670"/>
    </source>
</evidence>
<keyword evidence="13" id="KW-0879">Wnt signaling pathway</keyword>
<accession>A0A7I4Z7S4</accession>
<evidence type="ECO:0000256" key="12">
    <source>
        <dbReference type="ARBA" id="ARBA00023180"/>
    </source>
</evidence>
<keyword evidence="12" id="KW-0325">Glycoprotein</keyword>
<keyword evidence="4 13" id="KW-0645">Protease</keyword>
<dbReference type="AlphaFoldDB" id="A0A7I4Z7S4"/>
<reference evidence="16" key="1">
    <citation type="submission" date="2020-12" db="UniProtKB">
        <authorList>
            <consortium name="WormBaseParasite"/>
        </authorList>
    </citation>
    <scope>IDENTIFICATION</scope>
    <source>
        <strain evidence="16">MHco3</strain>
    </source>
</reference>
<dbReference type="PANTHER" id="PTHR31120:SF6">
    <property type="entry name" value="METALLOPROTEASE TIKI HOMOLOG"/>
    <property type="match status" value="1"/>
</dbReference>
<keyword evidence="11" id="KW-0472">Membrane</keyword>